<dbReference type="Pfam" id="PF06197">
    <property type="entry name" value="DUF998"/>
    <property type="match status" value="1"/>
</dbReference>
<evidence type="ECO:0000256" key="1">
    <source>
        <dbReference type="SAM" id="Phobius"/>
    </source>
</evidence>
<keyword evidence="1" id="KW-1133">Transmembrane helix</keyword>
<accession>A0A1X1TDA2</accession>
<dbReference type="Proteomes" id="UP000193564">
    <property type="component" value="Unassembled WGS sequence"/>
</dbReference>
<sequence length="205" mass="20919">MVNLGTPMTPRPRAAASSWILGAAAYLAAEAASASAYRPSYSYAHDFISDLGVPGQPLAALMNSAFAVQGVLFLLGAVLASGCRHRTLTALAAANAIGNILVGTVHAGDGAFHLVGAALAIVGGNAAAIAGAALLPGFRFRLTSRLLGAIGLLSLTVLGGQAWSGVEVLPAPVWERASVYPILMWQVFAAVAMLVALLPARRQHP</sequence>
<organism evidence="2 3">
    <name type="scientific">Mycolicibacterium doricum</name>
    <dbReference type="NCBI Taxonomy" id="126673"/>
    <lineage>
        <taxon>Bacteria</taxon>
        <taxon>Bacillati</taxon>
        <taxon>Actinomycetota</taxon>
        <taxon>Actinomycetes</taxon>
        <taxon>Mycobacteriales</taxon>
        <taxon>Mycobacteriaceae</taxon>
        <taxon>Mycolicibacterium</taxon>
    </lineage>
</organism>
<keyword evidence="3" id="KW-1185">Reference proteome</keyword>
<dbReference type="STRING" id="126673.AWC01_08355"/>
<keyword evidence="1" id="KW-0812">Transmembrane</keyword>
<dbReference type="AlphaFoldDB" id="A0A1X1TDA2"/>
<protein>
    <recommendedName>
        <fullName evidence="4">DUF998 domain-containing protein</fullName>
    </recommendedName>
</protein>
<comment type="caution">
    <text evidence="2">The sequence shown here is derived from an EMBL/GenBank/DDBJ whole genome shotgun (WGS) entry which is preliminary data.</text>
</comment>
<reference evidence="2 3" key="1">
    <citation type="submission" date="2016-01" db="EMBL/GenBank/DDBJ databases">
        <title>The new phylogeny of the genus Mycobacterium.</title>
        <authorList>
            <person name="Tarcisio F."/>
            <person name="Conor M."/>
            <person name="Antonella G."/>
            <person name="Elisabetta G."/>
            <person name="Giulia F.S."/>
            <person name="Sara T."/>
            <person name="Anna F."/>
            <person name="Clotilde B."/>
            <person name="Roberto B."/>
            <person name="Veronica D.S."/>
            <person name="Fabio R."/>
            <person name="Monica P."/>
            <person name="Olivier J."/>
            <person name="Enrico T."/>
            <person name="Nicola S."/>
        </authorList>
    </citation>
    <scope>NUCLEOTIDE SEQUENCE [LARGE SCALE GENOMIC DNA]</scope>
    <source>
        <strain evidence="2 3">DSM 44339</strain>
    </source>
</reference>
<evidence type="ECO:0000313" key="2">
    <source>
        <dbReference type="EMBL" id="ORV42495.1"/>
    </source>
</evidence>
<dbReference type="EMBL" id="LQOS01000022">
    <property type="protein sequence ID" value="ORV42495.1"/>
    <property type="molecule type" value="Genomic_DNA"/>
</dbReference>
<dbReference type="InterPro" id="IPR009339">
    <property type="entry name" value="DUF998"/>
</dbReference>
<feature type="transmembrane region" description="Helical" evidence="1">
    <location>
        <begin position="87"/>
        <end position="105"/>
    </location>
</feature>
<keyword evidence="1" id="KW-0472">Membrane</keyword>
<evidence type="ECO:0000313" key="3">
    <source>
        <dbReference type="Proteomes" id="UP000193564"/>
    </source>
</evidence>
<feature type="transmembrane region" description="Helical" evidence="1">
    <location>
        <begin position="58"/>
        <end position="80"/>
    </location>
</feature>
<gene>
    <name evidence="2" type="ORF">AWC01_08355</name>
</gene>
<evidence type="ECO:0008006" key="4">
    <source>
        <dbReference type="Google" id="ProtNLM"/>
    </source>
</evidence>
<feature type="transmembrane region" description="Helical" evidence="1">
    <location>
        <begin position="146"/>
        <end position="166"/>
    </location>
</feature>
<name>A0A1X1TDA2_9MYCO</name>
<feature type="transmembrane region" description="Helical" evidence="1">
    <location>
        <begin position="178"/>
        <end position="200"/>
    </location>
</feature>
<dbReference type="OrthoDB" id="5191116at2"/>
<feature type="transmembrane region" description="Helical" evidence="1">
    <location>
        <begin position="111"/>
        <end position="134"/>
    </location>
</feature>
<proteinExistence type="predicted"/>